<dbReference type="PANTHER" id="PTHR43463">
    <property type="entry name" value="NICOTINATE-NUCLEOTIDE--DIMETHYLBENZIMIDAZOLE PHOSPHORIBOSYLTRANSFERASE"/>
    <property type="match status" value="1"/>
</dbReference>
<evidence type="ECO:0000313" key="2">
    <source>
        <dbReference type="EMBL" id="QWZ06546.1"/>
    </source>
</evidence>
<reference evidence="2" key="1">
    <citation type="submission" date="2021-06" db="EMBL/GenBank/DDBJ databases">
        <title>Complete genome sequence of Nocardioides sp. G188.</title>
        <authorList>
            <person name="Im W.-T."/>
        </authorList>
    </citation>
    <scope>NUCLEOTIDE SEQUENCE</scope>
    <source>
        <strain evidence="2">G188</strain>
    </source>
</reference>
<dbReference type="PANTHER" id="PTHR43463:SF1">
    <property type="entry name" value="NICOTINATE-NUCLEOTIDE--DIMETHYLBENZIMIDAZOLE PHOSPHORIBOSYLTRANSFERASE"/>
    <property type="match status" value="1"/>
</dbReference>
<dbReference type="CDD" id="cd02439">
    <property type="entry name" value="DMB-PRT_CobT"/>
    <property type="match status" value="1"/>
</dbReference>
<dbReference type="Proteomes" id="UP000683575">
    <property type="component" value="Chromosome"/>
</dbReference>
<accession>A0A975XYM2</accession>
<name>A0A975XYM2_9ACTN</name>
<keyword evidence="2" id="KW-0560">Oxidoreductase</keyword>
<dbReference type="NCBIfam" id="TIGR02476">
    <property type="entry name" value="BluB"/>
    <property type="match status" value="1"/>
</dbReference>
<dbReference type="GO" id="GO:0102919">
    <property type="term" value="F:5,6-dimethylbenzimidazole synthase activity"/>
    <property type="evidence" value="ECO:0007669"/>
    <property type="project" value="UniProtKB-EC"/>
</dbReference>
<evidence type="ECO:0000259" key="1">
    <source>
        <dbReference type="Pfam" id="PF00881"/>
    </source>
</evidence>
<dbReference type="InterPro" id="IPR029479">
    <property type="entry name" value="Nitroreductase"/>
</dbReference>
<dbReference type="KEGG" id="nps:KRR39_13280"/>
<dbReference type="AlphaFoldDB" id="A0A975XYM2"/>
<dbReference type="InterPro" id="IPR012825">
    <property type="entry name" value="BluB"/>
</dbReference>
<feature type="domain" description="Nitroreductase" evidence="1">
    <location>
        <begin position="43"/>
        <end position="209"/>
    </location>
</feature>
<dbReference type="EMBL" id="CP077062">
    <property type="protein sequence ID" value="QWZ06546.1"/>
    <property type="molecule type" value="Genomic_DNA"/>
</dbReference>
<dbReference type="EC" id="1.13.11.79" evidence="2"/>
<proteinExistence type="predicted"/>
<gene>
    <name evidence="2" type="primary">bluB</name>
    <name evidence="2" type="ORF">KRR39_13280</name>
</gene>
<evidence type="ECO:0000313" key="3">
    <source>
        <dbReference type="Proteomes" id="UP000683575"/>
    </source>
</evidence>
<keyword evidence="3" id="KW-1185">Reference proteome</keyword>
<protein>
    <submittedName>
        <fullName evidence="2">5,6-dimethylbenzimidazole synthase</fullName>
        <ecNumber evidence="2">1.13.11.79</ecNumber>
    </submittedName>
</protein>
<organism evidence="2 3">
    <name type="scientific">Nocardioides panacis</name>
    <dbReference type="NCBI Taxonomy" id="2849501"/>
    <lineage>
        <taxon>Bacteria</taxon>
        <taxon>Bacillati</taxon>
        <taxon>Actinomycetota</taxon>
        <taxon>Actinomycetes</taxon>
        <taxon>Propionibacteriales</taxon>
        <taxon>Nocardioidaceae</taxon>
        <taxon>Nocardioides</taxon>
    </lineage>
</organism>
<dbReference type="Pfam" id="PF00881">
    <property type="entry name" value="Nitroreductase"/>
    <property type="match status" value="1"/>
</dbReference>
<dbReference type="RefSeq" id="WP_216937540.1">
    <property type="nucleotide sequence ID" value="NZ_CP077062.1"/>
</dbReference>
<dbReference type="InterPro" id="IPR003200">
    <property type="entry name" value="Nict_dMeBzImd_PRibTrfase"/>
</dbReference>
<sequence>MPSQGWPRPVPLIGDRTSAAERAADVGAWAFPEAARDALHDVIAARRDIRRFRPDAVDPAILERVLTAAHRAPSVGHSQPWRFVVVTAAETRERAARMADEQRLRQARELEPEAGRRLLDLQLEGIREAPYGVVVACDRRTPAAGVLGRATFPDADLWSCACAIENLWLAARAEGLGLGWVTLFDPDELADLLGLPEGVVTLGWLCLGWPDERPPAPGLERAGWSRRQPLEEVVLHERWQETGATAAPPVSHLRAPDRVAVVRARDEGDTLLTPPGSLGVLDRYVDRLEAVGRAGVSGGELLLVGARHPVSRLGVSAFPDSVTDDVLSAAAAGVSAGAVAAHAAGLGFRVVDAGTSTGDLLDRDALSRSVADGLVERGRLLGAEVAAGHRVLAVGEVGIGNTTVAAALAAALLGLDAGDVVGLGAGSDSAMLDRKRAVVEGALARARREHGDLTARPGQALASLGGADLCVLVGAVLGAAAGGAVTVLDGLATTVPALVAVALEPGVAAYLVAGQRSRERAHATALEHLGLEPLLDLRLRAGEGVGAAMASSLLFQALALRHGIGRTTPQGPAQPEGQRRSR</sequence>
<dbReference type="Pfam" id="PF02277">
    <property type="entry name" value="DBI_PRT"/>
    <property type="match status" value="1"/>
</dbReference>
<dbReference type="GO" id="GO:0008939">
    <property type="term" value="F:nicotinate-nucleotide-dimethylbenzimidazole phosphoribosyltransferase activity"/>
    <property type="evidence" value="ECO:0007669"/>
    <property type="project" value="InterPro"/>
</dbReference>